<evidence type="ECO:0000256" key="1">
    <source>
        <dbReference type="SAM" id="SignalP"/>
    </source>
</evidence>
<dbReference type="Proteomes" id="UP001159427">
    <property type="component" value="Unassembled WGS sequence"/>
</dbReference>
<feature type="signal peptide" evidence="1">
    <location>
        <begin position="1"/>
        <end position="27"/>
    </location>
</feature>
<reference evidence="2 3" key="1">
    <citation type="submission" date="2022-05" db="EMBL/GenBank/DDBJ databases">
        <authorList>
            <consortium name="Genoscope - CEA"/>
            <person name="William W."/>
        </authorList>
    </citation>
    <scope>NUCLEOTIDE SEQUENCE [LARGE SCALE GENOMIC DNA]</scope>
</reference>
<protein>
    <submittedName>
        <fullName evidence="2">Uncharacterized protein</fullName>
    </submittedName>
</protein>
<dbReference type="EMBL" id="CALNXI010000801">
    <property type="protein sequence ID" value="CAH3140440.1"/>
    <property type="molecule type" value="Genomic_DNA"/>
</dbReference>
<proteinExistence type="predicted"/>
<feature type="chain" id="PRO_5047518939" evidence="1">
    <location>
        <begin position="28"/>
        <end position="227"/>
    </location>
</feature>
<evidence type="ECO:0000313" key="3">
    <source>
        <dbReference type="Proteomes" id="UP001159427"/>
    </source>
</evidence>
<organism evidence="2 3">
    <name type="scientific">Porites evermanni</name>
    <dbReference type="NCBI Taxonomy" id="104178"/>
    <lineage>
        <taxon>Eukaryota</taxon>
        <taxon>Metazoa</taxon>
        <taxon>Cnidaria</taxon>
        <taxon>Anthozoa</taxon>
        <taxon>Hexacorallia</taxon>
        <taxon>Scleractinia</taxon>
        <taxon>Fungiina</taxon>
        <taxon>Poritidae</taxon>
        <taxon>Porites</taxon>
    </lineage>
</organism>
<keyword evidence="1" id="KW-0732">Signal</keyword>
<evidence type="ECO:0000313" key="2">
    <source>
        <dbReference type="EMBL" id="CAH3140440.1"/>
    </source>
</evidence>
<accession>A0ABN8PDD0</accession>
<sequence length="227" mass="26864">MVSINKKAVALIVIAFFFLILEKQVEASRLRQLLILQHLKKVRRKRMILLQLMQRNSRRARRAWSWPRNQFWFENLLNGSFVEDWWKENFRITRRTFEFIIRVAGPEMAKKDTRLRQCIPVHKRVTVALWRLATGDTYRSTGLQFGIGRCTAMLIKQDFCNAIAKRAKELTKFPETEQEVLQSIRLFTNKSPFPQVVGLLTVVILLWRQCLWTSELITSTESKNIQL</sequence>
<gene>
    <name evidence="2" type="ORF">PEVE_00041811</name>
</gene>
<keyword evidence="3" id="KW-1185">Reference proteome</keyword>
<comment type="caution">
    <text evidence="2">The sequence shown here is derived from an EMBL/GenBank/DDBJ whole genome shotgun (WGS) entry which is preliminary data.</text>
</comment>
<name>A0ABN8PDD0_9CNID</name>